<dbReference type="SUPFAM" id="SSF48498">
    <property type="entry name" value="Tetracyclin repressor-like, C-terminal domain"/>
    <property type="match status" value="1"/>
</dbReference>
<reference evidence="8" key="1">
    <citation type="journal article" date="2019" name="Int. J. Syst. Evol. Microbiol.">
        <title>The Global Catalogue of Microorganisms (GCM) 10K type strain sequencing project: providing services to taxonomists for standard genome sequencing and annotation.</title>
        <authorList>
            <consortium name="The Broad Institute Genomics Platform"/>
            <consortium name="The Broad Institute Genome Sequencing Center for Infectious Disease"/>
            <person name="Wu L."/>
            <person name="Ma J."/>
        </authorList>
    </citation>
    <scope>NUCLEOTIDE SEQUENCE [LARGE SCALE GENOMIC DNA]</scope>
    <source>
        <strain evidence="8">JCM 30846</strain>
    </source>
</reference>
<feature type="compositionally biased region" description="Low complexity" evidence="5">
    <location>
        <begin position="1"/>
        <end position="13"/>
    </location>
</feature>
<evidence type="ECO:0000256" key="1">
    <source>
        <dbReference type="ARBA" id="ARBA00023015"/>
    </source>
</evidence>
<dbReference type="RefSeq" id="WP_345652314.1">
    <property type="nucleotide sequence ID" value="NZ_BAABEP010000049.1"/>
</dbReference>
<evidence type="ECO:0000256" key="2">
    <source>
        <dbReference type="ARBA" id="ARBA00023125"/>
    </source>
</evidence>
<feature type="region of interest" description="Disordered" evidence="5">
    <location>
        <begin position="1"/>
        <end position="22"/>
    </location>
</feature>
<dbReference type="InterPro" id="IPR036271">
    <property type="entry name" value="Tet_transcr_reg_TetR-rel_C_sf"/>
</dbReference>
<organism evidence="7 8">
    <name type="scientific">Streptomyces tremellae</name>
    <dbReference type="NCBI Taxonomy" id="1124239"/>
    <lineage>
        <taxon>Bacteria</taxon>
        <taxon>Bacillati</taxon>
        <taxon>Actinomycetota</taxon>
        <taxon>Actinomycetes</taxon>
        <taxon>Kitasatosporales</taxon>
        <taxon>Streptomycetaceae</taxon>
        <taxon>Streptomyces</taxon>
    </lineage>
</organism>
<feature type="domain" description="HTH tetR-type" evidence="6">
    <location>
        <begin position="23"/>
        <end position="83"/>
    </location>
</feature>
<dbReference type="EMBL" id="BAABEP010000049">
    <property type="protein sequence ID" value="GAA3749694.1"/>
    <property type="molecule type" value="Genomic_DNA"/>
</dbReference>
<sequence length="206" mass="22723">MSTPPTGPAAGPQRRGRGRRPAHEVRADVLRAAGALLLGGGLTALTFDRVARESGVSRTTLHKWWPSVGSLALDGYFHTVEDTLAFPDTDDLRADITTQLRHFVELMTTTPAGRLLTELIGRSQTDPDLAAEYRRLYSSARRQLATDRFRRAQEAGQIRPGIDVRVLVDQLWGAVYHRLLIPDEPVDEAFADALVDNLFDGVVQTP</sequence>
<keyword evidence="3" id="KW-0804">Transcription</keyword>
<evidence type="ECO:0000256" key="3">
    <source>
        <dbReference type="ARBA" id="ARBA00023163"/>
    </source>
</evidence>
<dbReference type="PROSITE" id="PS50977">
    <property type="entry name" value="HTH_TETR_2"/>
    <property type="match status" value="1"/>
</dbReference>
<evidence type="ECO:0000256" key="5">
    <source>
        <dbReference type="SAM" id="MobiDB-lite"/>
    </source>
</evidence>
<dbReference type="SUPFAM" id="SSF46689">
    <property type="entry name" value="Homeodomain-like"/>
    <property type="match status" value="1"/>
</dbReference>
<keyword evidence="8" id="KW-1185">Reference proteome</keyword>
<keyword evidence="2 4" id="KW-0238">DNA-binding</keyword>
<evidence type="ECO:0000313" key="8">
    <source>
        <dbReference type="Proteomes" id="UP001499884"/>
    </source>
</evidence>
<comment type="caution">
    <text evidence="7">The sequence shown here is derived from an EMBL/GenBank/DDBJ whole genome shotgun (WGS) entry which is preliminary data.</text>
</comment>
<accession>A0ABP7G1J9</accession>
<dbReference type="InterPro" id="IPR009057">
    <property type="entry name" value="Homeodomain-like_sf"/>
</dbReference>
<name>A0ABP7G1J9_9ACTN</name>
<dbReference type="PANTHER" id="PTHR30055">
    <property type="entry name" value="HTH-TYPE TRANSCRIPTIONAL REGULATOR RUTR"/>
    <property type="match status" value="1"/>
</dbReference>
<keyword evidence="1" id="KW-0805">Transcription regulation</keyword>
<dbReference type="InterPro" id="IPR050109">
    <property type="entry name" value="HTH-type_TetR-like_transc_reg"/>
</dbReference>
<dbReference type="Gene3D" id="1.10.357.10">
    <property type="entry name" value="Tetracycline Repressor, domain 2"/>
    <property type="match status" value="1"/>
</dbReference>
<dbReference type="InterPro" id="IPR011075">
    <property type="entry name" value="TetR_C"/>
</dbReference>
<protein>
    <submittedName>
        <fullName evidence="7">TetR/AcrR family transcriptional regulator</fullName>
    </submittedName>
</protein>
<evidence type="ECO:0000256" key="4">
    <source>
        <dbReference type="PROSITE-ProRule" id="PRU00335"/>
    </source>
</evidence>
<proteinExistence type="predicted"/>
<dbReference type="Gene3D" id="1.10.10.60">
    <property type="entry name" value="Homeodomain-like"/>
    <property type="match status" value="1"/>
</dbReference>
<evidence type="ECO:0000313" key="7">
    <source>
        <dbReference type="EMBL" id="GAA3749694.1"/>
    </source>
</evidence>
<dbReference type="Pfam" id="PF16859">
    <property type="entry name" value="TetR_C_11"/>
    <property type="match status" value="1"/>
</dbReference>
<evidence type="ECO:0000259" key="6">
    <source>
        <dbReference type="PROSITE" id="PS50977"/>
    </source>
</evidence>
<dbReference type="Proteomes" id="UP001499884">
    <property type="component" value="Unassembled WGS sequence"/>
</dbReference>
<dbReference type="InterPro" id="IPR001647">
    <property type="entry name" value="HTH_TetR"/>
</dbReference>
<gene>
    <name evidence="7" type="ORF">GCM10023082_52140</name>
</gene>
<feature type="DNA-binding region" description="H-T-H motif" evidence="4">
    <location>
        <begin position="46"/>
        <end position="65"/>
    </location>
</feature>
<dbReference type="PANTHER" id="PTHR30055:SF148">
    <property type="entry name" value="TETR-FAMILY TRANSCRIPTIONAL REGULATOR"/>
    <property type="match status" value="1"/>
</dbReference>